<dbReference type="Proteomes" id="UP000831439">
    <property type="component" value="Segment"/>
</dbReference>
<dbReference type="GeneID" id="80539108"/>
<proteinExistence type="predicted"/>
<accession>A0ABX6TQ64</accession>
<keyword evidence="2" id="KW-1185">Reference proteome</keyword>
<evidence type="ECO:0000313" key="1">
    <source>
        <dbReference type="EMBL" id="QNV47886.1"/>
    </source>
</evidence>
<dbReference type="RefSeq" id="YP_010800504.1">
    <property type="nucleotide sequence ID" value="NC_076869.1"/>
</dbReference>
<protein>
    <submittedName>
        <fullName evidence="1">Uncharacterized protein</fullName>
    </submittedName>
</protein>
<name>A0ABX6TQ64_9ABAC</name>
<organism evidence="1 2">
    <name type="scientific">Spodoptera eridania nucleopolyhedrovirus</name>
    <dbReference type="NCBI Taxonomy" id="2315721"/>
    <lineage>
        <taxon>Viruses</taxon>
        <taxon>Viruses incertae sedis</taxon>
        <taxon>Naldaviricetes</taxon>
        <taxon>Lefavirales</taxon>
        <taxon>Baculoviridae</taxon>
        <taxon>Alphabaculovirus</taxon>
        <taxon>Alphabaculovirus speridaniae</taxon>
    </lineage>
</organism>
<evidence type="ECO:0000313" key="2">
    <source>
        <dbReference type="Proteomes" id="UP000831439"/>
    </source>
</evidence>
<reference evidence="1 2" key="1">
    <citation type="journal article" date="2020" name="Genomics">
        <title>Characterization of a novel alphabaculovirus isolated from the Southern armyworm, Spodoptera eridania (Cramer, 1782) (Lepidoptera: Noctuidae) and the evolution of odv-e66, a bacterium-acquired baculoviral chondroitinase gene.</title>
        <authorList>
            <person name="Rodrigues D.T."/>
            <person name="Peterson L."/>
            <person name="de Oliveira L.B."/>
            <person name="Sosa-Gomez D.R."/>
            <person name="Ribeiro B.M."/>
            <person name="Ardisson-Araujo D.M.P."/>
        </authorList>
    </citation>
    <scope>NUCLEOTIDE SEQUENCE [LARGE SCALE GENOMIC DNA]</scope>
    <source>
        <strain evidence="1">CNPSo-165</strain>
    </source>
</reference>
<sequence length="115" mass="12937">MNTILLSGNISLSNGKKYCAVTILIAQLQCLVRRFVEKHILVKETKVLYSIDEIFALCKSIVLRSFNENDIIVRETTLLFFGVVCKLSLCKTNGVVEETNGAVEEITCLKTFTQF</sequence>
<dbReference type="EMBL" id="MT040195">
    <property type="protein sequence ID" value="QNV47886.1"/>
    <property type="molecule type" value="Genomic_DNA"/>
</dbReference>